<dbReference type="STRING" id="571915.CMUST_12400"/>
<reference evidence="2" key="2">
    <citation type="submission" date="2015-05" db="EMBL/GenBank/DDBJ databases">
        <title>Complete genome sequence of Corynebacterium mustelae DSM 45274, isolated from various tissues of a male ferret with lethal sepsis.</title>
        <authorList>
            <person name="Ruckert C."/>
            <person name="Albersmeier A."/>
            <person name="Winkler A."/>
            <person name="Tauch A."/>
        </authorList>
    </citation>
    <scope>NUCLEOTIDE SEQUENCE [LARGE SCALE GENOMIC DNA]</scope>
    <source>
        <strain evidence="2">DSM 45274</strain>
    </source>
</reference>
<keyword evidence="2" id="KW-1185">Reference proteome</keyword>
<evidence type="ECO:0000313" key="1">
    <source>
        <dbReference type="EMBL" id="AKK06786.1"/>
    </source>
</evidence>
<evidence type="ECO:0000313" key="2">
    <source>
        <dbReference type="Proteomes" id="UP000035199"/>
    </source>
</evidence>
<protein>
    <submittedName>
        <fullName evidence="1">CRISPR type I-E/ECOLI-associated protein CasA/Cse1</fullName>
    </submittedName>
</protein>
<dbReference type="Proteomes" id="UP000035199">
    <property type="component" value="Chromosome"/>
</dbReference>
<sequence>MTKSYNLLTENWIPVRFTDDTIENIGIKSFFEKAETISDIACDLPTMRFAIFRVLFAIFCRSIDEDMEEESASLWKELWDSDSLPIEEINTYLEEHHNRFDLLHPEYPFLQTPSLHTKSGEWKELDIIVADSPGEGALYSQTDPRHPISFAEGARWLIHATQFDYSGIKSGAVGDDRVKGGKGYPMGIGWCGWMGCTIIRGMNMKETLLLNYVPRSNDSSDYGETSDLPIWELPTPQAHKQDVLIATGQLSLIAWPQRRIRLRNNGSRFDGVLVCNGDPVDYLSQLSHETMTPWRFSKPQSSKAKQDIYMPRSLDPGVALWRGLQSLLPYDNRSATVKSVSTPTTTVPAFLPPKTIEVVAQRIGTVLPRNFILNVEVSSMLYGTQSASFSEVVHDKLSFPGLLAVTSEEALRSRALTAVDRAVNSINVLGDFAANVARSETDSKEAPDNARNRAKESAFSLVDPFFRSWLQKLSTDATKAEDQLAEWTAWLYHTLRNEAQQISHNASPAAWHGRKKDDFNFTLGQSEAWFFSRLRKALPIRTERKETE</sequence>
<dbReference type="KEGG" id="cmv:CMUST_12400"/>
<dbReference type="Pfam" id="PF09481">
    <property type="entry name" value="CRISPR_Cse1"/>
    <property type="match status" value="1"/>
</dbReference>
<dbReference type="RefSeq" id="WP_052844739.1">
    <property type="nucleotide sequence ID" value="NZ_CP011542.1"/>
</dbReference>
<gene>
    <name evidence="1" type="ORF">CMUST_12400</name>
</gene>
<dbReference type="NCBIfam" id="TIGR02547">
    <property type="entry name" value="casA_cse1"/>
    <property type="match status" value="1"/>
</dbReference>
<accession>A0A0G3H054</accession>
<dbReference type="PATRIC" id="fig|571915.4.peg.2647"/>
<dbReference type="OrthoDB" id="3187690at2"/>
<name>A0A0G3H054_9CORY</name>
<dbReference type="AlphaFoldDB" id="A0A0G3H054"/>
<dbReference type="InterPro" id="IPR013381">
    <property type="entry name" value="CRISPR-assoc_prot_Cse1"/>
</dbReference>
<proteinExistence type="predicted"/>
<dbReference type="CDD" id="cd09729">
    <property type="entry name" value="Cse1_I-E"/>
    <property type="match status" value="1"/>
</dbReference>
<dbReference type="EMBL" id="CP011542">
    <property type="protein sequence ID" value="AKK06786.1"/>
    <property type="molecule type" value="Genomic_DNA"/>
</dbReference>
<reference evidence="1 2" key="1">
    <citation type="journal article" date="2015" name="Genome Announc.">
        <title>Complete Genome Sequence of the Type Strain Corynebacterium mustelae DSM 45274, Isolated from Various Tissues of a Male Ferret with Lethal Sepsis.</title>
        <authorList>
            <person name="Ruckert C."/>
            <person name="Eimer J."/>
            <person name="Winkler A."/>
            <person name="Tauch A."/>
        </authorList>
    </citation>
    <scope>NUCLEOTIDE SEQUENCE [LARGE SCALE GENOMIC DNA]</scope>
    <source>
        <strain evidence="1 2">DSM 45274</strain>
    </source>
</reference>
<dbReference type="Gene3D" id="1.10.132.100">
    <property type="match status" value="1"/>
</dbReference>
<organism evidence="1 2">
    <name type="scientific">Corynebacterium mustelae</name>
    <dbReference type="NCBI Taxonomy" id="571915"/>
    <lineage>
        <taxon>Bacteria</taxon>
        <taxon>Bacillati</taxon>
        <taxon>Actinomycetota</taxon>
        <taxon>Actinomycetes</taxon>
        <taxon>Mycobacteriales</taxon>
        <taxon>Corynebacteriaceae</taxon>
        <taxon>Corynebacterium</taxon>
    </lineage>
</organism>